<sequence length="180" mass="20329">MKTIRKITLLFALIMAGTSYSQESSKNKEESKINKEIDKTSNEVKRTSETVNSATDSITSTIKQTKKSVKDLKTAIFGERKSKKKKEKTKTNKDLIIIQIANIAYSNSNLKELQNSLSKIKGVKNVSKSYTNGNAIINIATKENADFLWQNISERLNKVFIVNEMNEKNILLDYKESASN</sequence>
<dbReference type="EMBL" id="CP040749">
    <property type="protein sequence ID" value="QCX38350.1"/>
    <property type="molecule type" value="Genomic_DNA"/>
</dbReference>
<feature type="region of interest" description="Disordered" evidence="1">
    <location>
        <begin position="19"/>
        <end position="55"/>
    </location>
</feature>
<gene>
    <name evidence="3" type="ORF">FF125_07860</name>
</gene>
<evidence type="ECO:0000313" key="3">
    <source>
        <dbReference type="EMBL" id="QCX38350.1"/>
    </source>
</evidence>
<dbReference type="RefSeq" id="WP_138949245.1">
    <property type="nucleotide sequence ID" value="NZ_CP040749.1"/>
</dbReference>
<feature type="compositionally biased region" description="Basic and acidic residues" evidence="1">
    <location>
        <begin position="25"/>
        <end position="48"/>
    </location>
</feature>
<dbReference type="KEGG" id="fbe:FF125_07860"/>
<evidence type="ECO:0000256" key="1">
    <source>
        <dbReference type="SAM" id="MobiDB-lite"/>
    </source>
</evidence>
<keyword evidence="4" id="KW-1185">Reference proteome</keyword>
<feature type="signal peptide" evidence="2">
    <location>
        <begin position="1"/>
        <end position="21"/>
    </location>
</feature>
<protein>
    <submittedName>
        <fullName evidence="3">Uncharacterized protein</fullName>
    </submittedName>
</protein>
<evidence type="ECO:0000256" key="2">
    <source>
        <dbReference type="SAM" id="SignalP"/>
    </source>
</evidence>
<dbReference type="Proteomes" id="UP000306229">
    <property type="component" value="Chromosome"/>
</dbReference>
<proteinExistence type="predicted"/>
<evidence type="ECO:0000313" key="4">
    <source>
        <dbReference type="Proteomes" id="UP000306229"/>
    </source>
</evidence>
<dbReference type="AlphaFoldDB" id="A0A5B7TQ23"/>
<dbReference type="OrthoDB" id="1447972at2"/>
<reference evidence="3 4" key="1">
    <citation type="submission" date="2019-05" db="EMBL/GenBank/DDBJ databases">
        <title>Algicella ahnfeltiae gen. nov., sp. nov., a novel marine bacterium of the family Flavobacteriaceae isolated from a red alga.</title>
        <authorList>
            <person name="Nedashkovskaya O.I."/>
            <person name="Kukhlevskiy A.D."/>
            <person name="Kim S.-G."/>
            <person name="Zhukova N.V."/>
            <person name="Mikhailov V.V."/>
        </authorList>
    </citation>
    <scope>NUCLEOTIDE SEQUENCE [LARGE SCALE GENOMIC DNA]</scope>
    <source>
        <strain evidence="3 4">10Alg115</strain>
    </source>
</reference>
<name>A0A5B7TQ23_9FLAO</name>
<feature type="chain" id="PRO_5022905058" evidence="2">
    <location>
        <begin position="22"/>
        <end position="180"/>
    </location>
</feature>
<organism evidence="3 4">
    <name type="scientific">Aureibaculum algae</name>
    <dbReference type="NCBI Taxonomy" id="2584122"/>
    <lineage>
        <taxon>Bacteria</taxon>
        <taxon>Pseudomonadati</taxon>
        <taxon>Bacteroidota</taxon>
        <taxon>Flavobacteriia</taxon>
        <taxon>Flavobacteriales</taxon>
        <taxon>Flavobacteriaceae</taxon>
        <taxon>Aureibaculum</taxon>
    </lineage>
</organism>
<keyword evidence="2" id="KW-0732">Signal</keyword>
<accession>A0A5B7TQ23</accession>